<sequence length="430" mass="48881">MWSKKKGLEEICVALIYCDKDVESGRELRLDYKLVSRALTSKETALVKHTKCSKNIESPINDAGEAEKEKEPLEYFDQKLAEAEHENGNRCFKEIMYLEAVRHYTKALWRNPKDPRVYSFRAACYLKLSSMTEALNDAEKSIELDPTFAKGYSSKGAVLVFMNAYDKALETYQEGLKHDPCNQELIDGLRRRVEQIVNFCNRFQKVILVLLDLKNRFLENIDNERCNLMRIVTNGEPKLVIQARFKGFRVGSRYVATGFIISKRGYFATNVHEIFEKCVTTRGSTKFLQAEVFVTQIGKQKVRLPARVLISDSGVGQAIFAQSNPASYPNTSRLGAEADVGFPLDYFSAEDIEKVFLSSRFVPRDFKFILLDLNAACGFSRGSSFDVKGKVMTNNQSTSSGDFRYFNLAVPVKHLWRLILLHIKTGALVT</sequence>
<organism evidence="1 2">
    <name type="scientific">Vaccinium darrowii</name>
    <dbReference type="NCBI Taxonomy" id="229202"/>
    <lineage>
        <taxon>Eukaryota</taxon>
        <taxon>Viridiplantae</taxon>
        <taxon>Streptophyta</taxon>
        <taxon>Embryophyta</taxon>
        <taxon>Tracheophyta</taxon>
        <taxon>Spermatophyta</taxon>
        <taxon>Magnoliopsida</taxon>
        <taxon>eudicotyledons</taxon>
        <taxon>Gunneridae</taxon>
        <taxon>Pentapetalae</taxon>
        <taxon>asterids</taxon>
        <taxon>Ericales</taxon>
        <taxon>Ericaceae</taxon>
        <taxon>Vaccinioideae</taxon>
        <taxon>Vaccinieae</taxon>
        <taxon>Vaccinium</taxon>
    </lineage>
</organism>
<dbReference type="Proteomes" id="UP000828048">
    <property type="component" value="Chromosome 7"/>
</dbReference>
<accession>A0ACB7Y551</accession>
<protein>
    <submittedName>
        <fullName evidence="1">Uncharacterized protein</fullName>
    </submittedName>
</protein>
<reference evidence="1 2" key="1">
    <citation type="journal article" date="2021" name="Hortic Res">
        <title>High-quality reference genome and annotation aids understanding of berry development for evergreen blueberry (Vaccinium darrowii).</title>
        <authorList>
            <person name="Yu J."/>
            <person name="Hulse-Kemp A.M."/>
            <person name="Babiker E."/>
            <person name="Staton M."/>
        </authorList>
    </citation>
    <scope>NUCLEOTIDE SEQUENCE [LARGE SCALE GENOMIC DNA]</scope>
    <source>
        <strain evidence="2">cv. NJ 8807/NJ 8810</strain>
        <tissue evidence="1">Young leaf</tissue>
    </source>
</reference>
<dbReference type="EMBL" id="CM037157">
    <property type="protein sequence ID" value="KAH7848506.1"/>
    <property type="molecule type" value="Genomic_DNA"/>
</dbReference>
<keyword evidence="2" id="KW-1185">Reference proteome</keyword>
<proteinExistence type="predicted"/>
<evidence type="ECO:0000313" key="1">
    <source>
        <dbReference type="EMBL" id="KAH7848506.1"/>
    </source>
</evidence>
<comment type="caution">
    <text evidence="1">The sequence shown here is derived from an EMBL/GenBank/DDBJ whole genome shotgun (WGS) entry which is preliminary data.</text>
</comment>
<name>A0ACB7Y551_9ERIC</name>
<gene>
    <name evidence="1" type="ORF">Vadar_003603</name>
</gene>
<evidence type="ECO:0000313" key="2">
    <source>
        <dbReference type="Proteomes" id="UP000828048"/>
    </source>
</evidence>